<proteinExistence type="inferred from homology"/>
<dbReference type="InterPro" id="IPR002034">
    <property type="entry name" value="AIPM/Hcit_synth_CS"/>
</dbReference>
<sequence>MSATSSAQPVLIYDTTLRDGSQGEGVSFSLQDKLNIAIRLAEIGVEFIEGGYPLSNEKDVAFFEQIRKHDLGETKVCAFGMTRRRSMKAEDDPGMKALVAAQTPCCTLVGKTWDFHVTEVLRATLDENLDMIGESAEFLAKHSEVIYDAEHFFDGYNANPEYALKTLKAAAEAGAKWLALCDTNGGTLPERIAEVTKIAKEAMASYDLQIGIHCHNDCELAVANSLAAVDVGATQVQGTINGIGERCGNVDLIAVIANLGLKKQGYSVLGGRSLQQLTELSRFVYETANLQWRNNQPFVGQSAFAHKGGMHVHAINKAASTYEHIDPAMVGNERRILVSELSGRSNIEAIAGKYDVGDDKELQNKILAEVVRLENRGYQFESATASFDLLIRRVSGKFRPHFETIKYRVVAGDRDVNNHVAFAEAIIKLQVGDTLWFDAAEGHGPVNALDAGLRKALSGAYPVLSEISLIDYKVRVVDSGSGTAASIRVNIESTDGKETWGTIGVSDNIIEASWQALVDSVEYKLHRSEA</sequence>
<comment type="caution">
    <text evidence="11">The sequence shown here is derived from an EMBL/GenBank/DDBJ whole genome shotgun (WGS) entry which is preliminary data.</text>
</comment>
<reference evidence="11" key="1">
    <citation type="submission" date="2021-11" db="EMBL/GenBank/DDBJ databases">
        <title>Genome sequence.</title>
        <authorList>
            <person name="Sun Q."/>
        </authorList>
    </citation>
    <scope>NUCLEOTIDE SEQUENCE</scope>
    <source>
        <strain evidence="11">JC740</strain>
    </source>
</reference>
<comment type="pathway">
    <text evidence="1">Amino-acid biosynthesis; L-isoleucine biosynthesis; 2-oxobutanoate from pyruvate: step 1/3.</text>
</comment>
<accession>A0ABS8NHY0</accession>
<evidence type="ECO:0000256" key="4">
    <source>
        <dbReference type="ARBA" id="ARBA00022624"/>
    </source>
</evidence>
<keyword evidence="4" id="KW-0412">Isoleucine biosynthesis</keyword>
<dbReference type="InterPro" id="IPR036230">
    <property type="entry name" value="LeuA_allosteric_dom_sf"/>
</dbReference>
<dbReference type="Pfam" id="PF22617">
    <property type="entry name" value="HCS_D2"/>
    <property type="match status" value="1"/>
</dbReference>
<dbReference type="Gene3D" id="1.10.238.260">
    <property type="match status" value="1"/>
</dbReference>
<keyword evidence="5 9" id="KW-0808">Transferase</keyword>
<name>A0ABS8NHY0_9BACT</name>
<organism evidence="11 12">
    <name type="scientific">Rhodopirellula halodulae</name>
    <dbReference type="NCBI Taxonomy" id="2894198"/>
    <lineage>
        <taxon>Bacteria</taxon>
        <taxon>Pseudomonadati</taxon>
        <taxon>Planctomycetota</taxon>
        <taxon>Planctomycetia</taxon>
        <taxon>Pirellulales</taxon>
        <taxon>Pirellulaceae</taxon>
        <taxon>Rhodopirellula</taxon>
    </lineage>
</organism>
<dbReference type="InterPro" id="IPR054691">
    <property type="entry name" value="LeuA/HCS_post-cat"/>
</dbReference>
<dbReference type="Pfam" id="PF00682">
    <property type="entry name" value="HMGL-like"/>
    <property type="match status" value="1"/>
</dbReference>
<dbReference type="InterPro" id="IPR013709">
    <property type="entry name" value="2-isopropylmalate_synth_dimer"/>
</dbReference>
<dbReference type="Pfam" id="PF08502">
    <property type="entry name" value="LeuA_dimer"/>
    <property type="match status" value="1"/>
</dbReference>
<dbReference type="PANTHER" id="PTHR43538">
    <property type="entry name" value="ALPHA-IPM SYNTHASE/HOMOCITRATE SYNTHASE"/>
    <property type="match status" value="1"/>
</dbReference>
<dbReference type="SUPFAM" id="SSF110921">
    <property type="entry name" value="2-isopropylmalate synthase LeuA, allosteric (dimerisation) domain"/>
    <property type="match status" value="1"/>
</dbReference>
<dbReference type="GO" id="GO:0016746">
    <property type="term" value="F:acyltransferase activity"/>
    <property type="evidence" value="ECO:0007669"/>
    <property type="project" value="UniProtKB-KW"/>
</dbReference>
<comment type="catalytic activity">
    <reaction evidence="7">
        <text>pyruvate + acetyl-CoA + H2O = (3R)-citramalate + CoA + H(+)</text>
        <dbReference type="Rhea" id="RHEA:19045"/>
        <dbReference type="ChEBI" id="CHEBI:15361"/>
        <dbReference type="ChEBI" id="CHEBI:15377"/>
        <dbReference type="ChEBI" id="CHEBI:15378"/>
        <dbReference type="ChEBI" id="CHEBI:30934"/>
        <dbReference type="ChEBI" id="CHEBI:57287"/>
        <dbReference type="ChEBI" id="CHEBI:57288"/>
        <dbReference type="EC" id="2.3.3.21"/>
    </reaction>
</comment>
<gene>
    <name evidence="11" type="primary">cimA</name>
    <name evidence="11" type="ORF">LOC71_12800</name>
</gene>
<dbReference type="PROSITE" id="PS00815">
    <property type="entry name" value="AIPM_HOMOCIT_SYNTH_1"/>
    <property type="match status" value="1"/>
</dbReference>
<dbReference type="EC" id="2.3.3.21" evidence="8"/>
<dbReference type="Gene3D" id="3.20.20.70">
    <property type="entry name" value="Aldolase class I"/>
    <property type="match status" value="1"/>
</dbReference>
<dbReference type="CDD" id="cd07941">
    <property type="entry name" value="DRE_TIM_LeuA3"/>
    <property type="match status" value="1"/>
</dbReference>
<protein>
    <recommendedName>
        <fullName evidence="8">Citramalate synthase</fullName>
        <ecNumber evidence="8">2.3.3.21</ecNumber>
    </recommendedName>
</protein>
<evidence type="ECO:0000259" key="10">
    <source>
        <dbReference type="PROSITE" id="PS50991"/>
    </source>
</evidence>
<evidence type="ECO:0000256" key="6">
    <source>
        <dbReference type="ARBA" id="ARBA00023304"/>
    </source>
</evidence>
<evidence type="ECO:0000256" key="9">
    <source>
        <dbReference type="RuleBase" id="RU003523"/>
    </source>
</evidence>
<dbReference type="InterPro" id="IPR000891">
    <property type="entry name" value="PYR_CT"/>
</dbReference>
<dbReference type="InterPro" id="IPR005675">
    <property type="entry name" value="Citramal_synthase"/>
</dbReference>
<dbReference type="PANTHER" id="PTHR43538:SF1">
    <property type="entry name" value="(R)-CITRAMALATE SYNTHASE"/>
    <property type="match status" value="1"/>
</dbReference>
<dbReference type="EMBL" id="JAJKFW010000023">
    <property type="protein sequence ID" value="MCC9643157.1"/>
    <property type="molecule type" value="Genomic_DNA"/>
</dbReference>
<evidence type="ECO:0000256" key="7">
    <source>
        <dbReference type="ARBA" id="ARBA00048263"/>
    </source>
</evidence>
<keyword evidence="6" id="KW-0100">Branched-chain amino acid biosynthesis</keyword>
<keyword evidence="3" id="KW-0028">Amino-acid biosynthesis</keyword>
<evidence type="ECO:0000256" key="3">
    <source>
        <dbReference type="ARBA" id="ARBA00022605"/>
    </source>
</evidence>
<dbReference type="SUPFAM" id="SSF51569">
    <property type="entry name" value="Aldolase"/>
    <property type="match status" value="1"/>
</dbReference>
<comment type="similarity">
    <text evidence="2 9">Belongs to the alpha-IPM synthase/homocitrate synthase family.</text>
</comment>
<dbReference type="RefSeq" id="WP_230252021.1">
    <property type="nucleotide sequence ID" value="NZ_JAJKFV010000004.1"/>
</dbReference>
<keyword evidence="11" id="KW-0012">Acyltransferase</keyword>
<evidence type="ECO:0000313" key="11">
    <source>
        <dbReference type="EMBL" id="MCC9643157.1"/>
    </source>
</evidence>
<evidence type="ECO:0000256" key="5">
    <source>
        <dbReference type="ARBA" id="ARBA00022679"/>
    </source>
</evidence>
<evidence type="ECO:0000256" key="1">
    <source>
        <dbReference type="ARBA" id="ARBA00004743"/>
    </source>
</evidence>
<evidence type="ECO:0000313" key="12">
    <source>
        <dbReference type="Proteomes" id="UP001430306"/>
    </source>
</evidence>
<evidence type="ECO:0000256" key="8">
    <source>
        <dbReference type="NCBIfam" id="TIGR00977"/>
    </source>
</evidence>
<dbReference type="InterPro" id="IPR013785">
    <property type="entry name" value="Aldolase_TIM"/>
</dbReference>
<dbReference type="NCBIfam" id="TIGR00977">
    <property type="entry name" value="citramal_synth"/>
    <property type="match status" value="1"/>
</dbReference>
<keyword evidence="12" id="KW-1185">Reference proteome</keyword>
<dbReference type="SMART" id="SM00917">
    <property type="entry name" value="LeuA_dimer"/>
    <property type="match status" value="1"/>
</dbReference>
<dbReference type="Gene3D" id="3.30.160.270">
    <property type="match status" value="1"/>
</dbReference>
<dbReference type="Proteomes" id="UP001430306">
    <property type="component" value="Unassembled WGS sequence"/>
</dbReference>
<dbReference type="PROSITE" id="PS50991">
    <property type="entry name" value="PYR_CT"/>
    <property type="match status" value="1"/>
</dbReference>
<feature type="domain" description="Pyruvate carboxyltransferase" evidence="10">
    <location>
        <begin position="10"/>
        <end position="278"/>
    </location>
</feature>
<evidence type="ECO:0000256" key="2">
    <source>
        <dbReference type="ARBA" id="ARBA00006154"/>
    </source>
</evidence>